<evidence type="ECO:0000313" key="11">
    <source>
        <dbReference type="EMBL" id="SDX98156.1"/>
    </source>
</evidence>
<protein>
    <recommendedName>
        <fullName evidence="8">Ancillary SecYEG translocon subunit</fullName>
    </recommendedName>
</protein>
<keyword evidence="12" id="KW-1185">Reference proteome</keyword>
<dbReference type="GO" id="GO:0005886">
    <property type="term" value="C:plasma membrane"/>
    <property type="evidence" value="ECO:0007669"/>
    <property type="project" value="UniProtKB-SubCell"/>
</dbReference>
<evidence type="ECO:0000256" key="9">
    <source>
        <dbReference type="SAM" id="Phobius"/>
    </source>
</evidence>
<accession>A0A1H3G4J3</accession>
<dbReference type="InterPro" id="IPR011990">
    <property type="entry name" value="TPR-like_helical_dom_sf"/>
</dbReference>
<dbReference type="PIRSF" id="PIRSF006170">
    <property type="entry name" value="YfgM"/>
    <property type="match status" value="1"/>
</dbReference>
<feature type="domain" description="Ancillary SecYEG translocon subunit/Cell division coordinator CpoB TPR" evidence="10">
    <location>
        <begin position="16"/>
        <end position="210"/>
    </location>
</feature>
<evidence type="ECO:0000256" key="6">
    <source>
        <dbReference type="ARBA" id="ARBA00023186"/>
    </source>
</evidence>
<evidence type="ECO:0000256" key="5">
    <source>
        <dbReference type="ARBA" id="ARBA00023136"/>
    </source>
</evidence>
<proteinExistence type="inferred from homology"/>
<dbReference type="PANTHER" id="PTHR38035">
    <property type="entry name" value="UPF0070 PROTEIN YFGM"/>
    <property type="match status" value="1"/>
</dbReference>
<keyword evidence="4 9" id="KW-1133">Transmembrane helix</keyword>
<evidence type="ECO:0000256" key="2">
    <source>
        <dbReference type="ARBA" id="ARBA00022475"/>
    </source>
</evidence>
<name>A0A1H3G4J3_9PROT</name>
<comment type="similarity">
    <text evidence="7">Belongs to the YfgM family.</text>
</comment>
<dbReference type="SUPFAM" id="SSF48452">
    <property type="entry name" value="TPR-like"/>
    <property type="match status" value="1"/>
</dbReference>
<comment type="subcellular location">
    <subcellularLocation>
        <location evidence="1">Cell membrane</location>
        <topology evidence="1">Single-pass type II membrane protein</topology>
    </subcellularLocation>
</comment>
<keyword evidence="6" id="KW-0143">Chaperone</keyword>
<evidence type="ECO:0000259" key="10">
    <source>
        <dbReference type="Pfam" id="PF09976"/>
    </source>
</evidence>
<evidence type="ECO:0000256" key="4">
    <source>
        <dbReference type="ARBA" id="ARBA00022989"/>
    </source>
</evidence>
<sequence>MSTYNFEEQEKIDRLKAWWAAHGGTVLLVAAVFAASVAGSQLWNHYQKQQRQQAADLYAVLQQQVEKSGDANKIKDAALLLIEGFPASGYAPRAALVAAHASAQAGDRQSAKDMLQWILDHGDEPEIQDLARLRLAGVWLDEQQPEQALALLNVRHGASFTGLYADVRGDALAASGKISEARAAYQQALDHMSGQSAYQNVIQMKMDALRDDQQ</sequence>
<dbReference type="AlphaFoldDB" id="A0A1H3G4J3"/>
<feature type="transmembrane region" description="Helical" evidence="9">
    <location>
        <begin position="20"/>
        <end position="43"/>
    </location>
</feature>
<evidence type="ECO:0000256" key="8">
    <source>
        <dbReference type="ARBA" id="ARBA00024235"/>
    </source>
</evidence>
<dbReference type="InterPro" id="IPR026039">
    <property type="entry name" value="YfgM"/>
</dbReference>
<keyword evidence="2" id="KW-1003">Cell membrane</keyword>
<evidence type="ECO:0000256" key="7">
    <source>
        <dbReference type="ARBA" id="ARBA00024197"/>
    </source>
</evidence>
<dbReference type="RefSeq" id="WP_090412851.1">
    <property type="nucleotide sequence ID" value="NZ_FNOY01000014.1"/>
</dbReference>
<evidence type="ECO:0000313" key="12">
    <source>
        <dbReference type="Proteomes" id="UP000198640"/>
    </source>
</evidence>
<keyword evidence="5 9" id="KW-0472">Membrane</keyword>
<keyword evidence="3 9" id="KW-0812">Transmembrane</keyword>
<dbReference type="GO" id="GO:0044877">
    <property type="term" value="F:protein-containing complex binding"/>
    <property type="evidence" value="ECO:0007669"/>
    <property type="project" value="InterPro"/>
</dbReference>
<dbReference type="InterPro" id="IPR018704">
    <property type="entry name" value="SecYEG/CpoB_TPR"/>
</dbReference>
<evidence type="ECO:0000256" key="1">
    <source>
        <dbReference type="ARBA" id="ARBA00004401"/>
    </source>
</evidence>
<reference evidence="11 12" key="1">
    <citation type="submission" date="2016-10" db="EMBL/GenBank/DDBJ databases">
        <authorList>
            <person name="de Groot N.N."/>
        </authorList>
    </citation>
    <scope>NUCLEOTIDE SEQUENCE [LARGE SCALE GENOMIC DNA]</scope>
    <source>
        <strain evidence="11 12">Nm1</strain>
    </source>
</reference>
<dbReference type="STRING" id="44576.SAMN05421881_101414"/>
<dbReference type="Proteomes" id="UP000198640">
    <property type="component" value="Unassembled WGS sequence"/>
</dbReference>
<dbReference type="Pfam" id="PF09976">
    <property type="entry name" value="TPR_21"/>
    <property type="match status" value="1"/>
</dbReference>
<gene>
    <name evidence="11" type="ORF">SAMN05421881_101414</name>
</gene>
<dbReference type="EMBL" id="FNOY01000014">
    <property type="protein sequence ID" value="SDX98156.1"/>
    <property type="molecule type" value="Genomic_DNA"/>
</dbReference>
<dbReference type="PANTHER" id="PTHR38035:SF1">
    <property type="entry name" value="ANCILLARY SECYEG TRANSLOCON SUBUNIT"/>
    <property type="match status" value="1"/>
</dbReference>
<dbReference type="OrthoDB" id="8521102at2"/>
<organism evidence="11 12">
    <name type="scientific">Nitrosomonas halophila</name>
    <dbReference type="NCBI Taxonomy" id="44576"/>
    <lineage>
        <taxon>Bacteria</taxon>
        <taxon>Pseudomonadati</taxon>
        <taxon>Pseudomonadota</taxon>
        <taxon>Betaproteobacteria</taxon>
        <taxon>Nitrosomonadales</taxon>
        <taxon>Nitrosomonadaceae</taxon>
        <taxon>Nitrosomonas</taxon>
    </lineage>
</organism>
<evidence type="ECO:0000256" key="3">
    <source>
        <dbReference type="ARBA" id="ARBA00022692"/>
    </source>
</evidence>